<organism evidence="3 4">
    <name type="scientific">Clostridium mobile</name>
    <dbReference type="NCBI Taxonomy" id="2841512"/>
    <lineage>
        <taxon>Bacteria</taxon>
        <taxon>Bacillati</taxon>
        <taxon>Bacillota</taxon>
        <taxon>Clostridia</taxon>
        <taxon>Eubacteriales</taxon>
        <taxon>Clostridiaceae</taxon>
        <taxon>Clostridium</taxon>
    </lineage>
</organism>
<accession>A0ABS6ENU8</accession>
<proteinExistence type="predicted"/>
<dbReference type="Pfam" id="PF01882">
    <property type="entry name" value="DUF58"/>
    <property type="match status" value="1"/>
</dbReference>
<dbReference type="PANTHER" id="PTHR34351:SF2">
    <property type="entry name" value="DUF58 DOMAIN-CONTAINING PROTEIN"/>
    <property type="match status" value="1"/>
</dbReference>
<evidence type="ECO:0000313" key="4">
    <source>
        <dbReference type="Proteomes" id="UP000726170"/>
    </source>
</evidence>
<evidence type="ECO:0000259" key="2">
    <source>
        <dbReference type="Pfam" id="PF01882"/>
    </source>
</evidence>
<dbReference type="RefSeq" id="WP_216440642.1">
    <property type="nucleotide sequence ID" value="NZ_JAHLQF010000004.1"/>
</dbReference>
<dbReference type="EMBL" id="JAHLQF010000004">
    <property type="protein sequence ID" value="MBU5486054.1"/>
    <property type="molecule type" value="Genomic_DNA"/>
</dbReference>
<dbReference type="Proteomes" id="UP000726170">
    <property type="component" value="Unassembled WGS sequence"/>
</dbReference>
<name>A0ABS6ENU8_9CLOT</name>
<feature type="domain" description="DUF58" evidence="2">
    <location>
        <begin position="193"/>
        <end position="317"/>
    </location>
</feature>
<keyword evidence="1" id="KW-0472">Membrane</keyword>
<feature type="transmembrane region" description="Helical" evidence="1">
    <location>
        <begin position="29"/>
        <end position="48"/>
    </location>
</feature>
<feature type="transmembrane region" description="Helical" evidence="1">
    <location>
        <begin position="7"/>
        <end position="23"/>
    </location>
</feature>
<reference evidence="3 4" key="1">
    <citation type="submission" date="2021-06" db="EMBL/GenBank/DDBJ databases">
        <authorList>
            <person name="Sun Q."/>
            <person name="Li D."/>
        </authorList>
    </citation>
    <scope>NUCLEOTIDE SEQUENCE [LARGE SCALE GENOMIC DNA]</scope>
    <source>
        <strain evidence="3 4">MSJ-11</strain>
    </source>
</reference>
<comment type="caution">
    <text evidence="3">The sequence shown here is derived from an EMBL/GenBank/DDBJ whole genome shotgun (WGS) entry which is preliminary data.</text>
</comment>
<evidence type="ECO:0000256" key="1">
    <source>
        <dbReference type="SAM" id="Phobius"/>
    </source>
</evidence>
<keyword evidence="4" id="KW-1185">Reference proteome</keyword>
<protein>
    <submittedName>
        <fullName evidence="3">DUF58 domain-containing protein</fullName>
    </submittedName>
</protein>
<dbReference type="InterPro" id="IPR002881">
    <property type="entry name" value="DUF58"/>
</dbReference>
<dbReference type="PANTHER" id="PTHR34351">
    <property type="entry name" value="SLR1927 PROTEIN-RELATED"/>
    <property type="match status" value="1"/>
</dbReference>
<evidence type="ECO:0000313" key="3">
    <source>
        <dbReference type="EMBL" id="MBU5486054.1"/>
    </source>
</evidence>
<keyword evidence="1" id="KW-0812">Transmembrane</keyword>
<keyword evidence="1" id="KW-1133">Transmembrane helix</keyword>
<sequence>MIKINKRIILFILITFIYAYFEGGYFPYALFYSFLIPFILSFIVIVILHRNVGVDIKLDKDVVSTREEIKITTVIKNYNILPLPYIEVKNKALYSLDREYNGEALNIKLDENKRLSRNIKFLNRGIYDFGNVTLTFKDYLYMLTLSKTFEKDLKVKVYPKIHQMEDFNFHGQEFINEFMNKKGIINEDYTISDIRKYRTGDSLRKIHWKLSAKYGELFVKKFDALQGEEYNIFLNMNKEDFYDQHGEENEEELVEICVSIINNILNNNMKSCIHINNEENSNMNINNIEDFNALMEYFLVNKSEGQGSFAQYIIDNLYKMAGKNTIIICTPKIDTNVKEALLLASKLGYRIVVFYSSKSLEIFKNDYYLKERGIEVISSILRKESYE</sequence>
<gene>
    <name evidence="3" type="ORF">KQI86_17165</name>
</gene>